<dbReference type="EMBL" id="CP095049">
    <property type="protein sequence ID" value="UOQ53689.1"/>
    <property type="molecule type" value="Genomic_DNA"/>
</dbReference>
<evidence type="ECO:0000313" key="2">
    <source>
        <dbReference type="EMBL" id="UOQ53689.1"/>
    </source>
</evidence>
<keyword evidence="1" id="KW-0732">Signal</keyword>
<evidence type="ECO:0000256" key="1">
    <source>
        <dbReference type="SAM" id="SignalP"/>
    </source>
</evidence>
<keyword evidence="3" id="KW-1185">Reference proteome</keyword>
<protein>
    <submittedName>
        <fullName evidence="2">Uncharacterized protein</fullName>
    </submittedName>
</protein>
<proteinExistence type="predicted"/>
<dbReference type="Proteomes" id="UP000831785">
    <property type="component" value="Chromosome"/>
</dbReference>
<evidence type="ECO:0000313" key="3">
    <source>
        <dbReference type="Proteomes" id="UP000831785"/>
    </source>
</evidence>
<dbReference type="RefSeq" id="WP_244719326.1">
    <property type="nucleotide sequence ID" value="NZ_CP095049.1"/>
</dbReference>
<feature type="chain" id="PRO_5046407242" evidence="1">
    <location>
        <begin position="23"/>
        <end position="469"/>
    </location>
</feature>
<organism evidence="2 3">
    <name type="scientific">Hymenobacter cellulosivorans</name>
    <dbReference type="NCBI Taxonomy" id="2932249"/>
    <lineage>
        <taxon>Bacteria</taxon>
        <taxon>Pseudomonadati</taxon>
        <taxon>Bacteroidota</taxon>
        <taxon>Cytophagia</taxon>
        <taxon>Cytophagales</taxon>
        <taxon>Hymenobacteraceae</taxon>
        <taxon>Hymenobacter</taxon>
    </lineage>
</organism>
<reference evidence="2 3" key="1">
    <citation type="submission" date="2022-04" db="EMBL/GenBank/DDBJ databases">
        <title>Hymenobacter sp. isolated from the air.</title>
        <authorList>
            <person name="Won M."/>
            <person name="Lee C.-M."/>
            <person name="Woen H.-Y."/>
            <person name="Kwon S.-W."/>
        </authorList>
    </citation>
    <scope>NUCLEOTIDE SEQUENCE [LARGE SCALE GENOMIC DNA]</scope>
    <source>
        <strain evidence="3">5116 S-27</strain>
    </source>
</reference>
<sequence length="469" mass="52529">MPSFLRCSLLLVLALWLRPAQAQHITLDSVVLEHTVGFYLPAARRAIVSTVAYADEATTLRYYLFSSTLSQQRRRLRLPGHYQLANTASSRAHVLYQLHRRGSDTLLSLVVDTLGNVVAQRRESSRWIRWQDMHGELAPQTGGFLTTESSLVGGEALFRFTDLQLRPLWQHRFRSAEGKVEVAPAIIDSTHLWLLVTNNALSSRAVTTAYCLELATGKVLCRLPLDYRGERRRPDVGVMGPGHSLLVAGFSSARNRPSRTHPGHLFYTQLYPDSTRHDRLVTGAAEPHLPLARNRHVLWHALRPAPNGSVVLVGETYTSTSFGAHLALDLATGLATVGLGRVNRTTLRPREVVALHLSAAGQVDKAQILPLPDSSSYRLHGYWPARRIAQAANRDGAFRMRGFGPDSQSMVLLTGRRLLTMNLQSGQARPLRPTLPVKYSDVWRVEPGFLLLYRQQFRPQRVELERVAY</sequence>
<accession>A0ABY4FB13</accession>
<feature type="signal peptide" evidence="1">
    <location>
        <begin position="1"/>
        <end position="22"/>
    </location>
</feature>
<name>A0ABY4FB13_9BACT</name>
<gene>
    <name evidence="2" type="ORF">MUN80_02770</name>
</gene>